<organism evidence="1 2">
    <name type="scientific">Ramlibacter algicola</name>
    <dbReference type="NCBI Taxonomy" id="2795217"/>
    <lineage>
        <taxon>Bacteria</taxon>
        <taxon>Pseudomonadati</taxon>
        <taxon>Pseudomonadota</taxon>
        <taxon>Betaproteobacteria</taxon>
        <taxon>Burkholderiales</taxon>
        <taxon>Comamonadaceae</taxon>
        <taxon>Ramlibacter</taxon>
    </lineage>
</organism>
<reference evidence="1" key="1">
    <citation type="submission" date="2020-12" db="EMBL/GenBank/DDBJ databases">
        <title>Ramlibacter sp. nov., isolated from a freshwater alga, Cryptomonas.</title>
        <authorList>
            <person name="Kim H.M."/>
            <person name="Jeon C.O."/>
        </authorList>
    </citation>
    <scope>NUCLEOTIDE SEQUENCE</scope>
    <source>
        <strain evidence="1">CrO1</strain>
    </source>
</reference>
<dbReference type="AlphaFoldDB" id="A0A934Q2E1"/>
<keyword evidence="2" id="KW-1185">Reference proteome</keyword>
<dbReference type="RefSeq" id="WP_200789962.1">
    <property type="nucleotide sequence ID" value="NZ_JAEDAO010000001.1"/>
</dbReference>
<evidence type="ECO:0000313" key="2">
    <source>
        <dbReference type="Proteomes" id="UP000617041"/>
    </source>
</evidence>
<sequence length="86" mass="9797">MKFADTAWSREHRFSIGRELESGRYYLSIPVANRLCDYEEYYAIDRSLHDGYPGNLPELVAFADRCRGRLCDDLLLVPAGPDRGVG</sequence>
<evidence type="ECO:0000313" key="1">
    <source>
        <dbReference type="EMBL" id="MBK0394880.1"/>
    </source>
</evidence>
<comment type="caution">
    <text evidence="1">The sequence shown here is derived from an EMBL/GenBank/DDBJ whole genome shotgun (WGS) entry which is preliminary data.</text>
</comment>
<gene>
    <name evidence="1" type="ORF">I8E28_19910</name>
</gene>
<protein>
    <submittedName>
        <fullName evidence="1">Uncharacterized protein</fullName>
    </submittedName>
</protein>
<proteinExistence type="predicted"/>
<dbReference type="Proteomes" id="UP000617041">
    <property type="component" value="Unassembled WGS sequence"/>
</dbReference>
<dbReference type="EMBL" id="JAEDAO010000001">
    <property type="protein sequence ID" value="MBK0394880.1"/>
    <property type="molecule type" value="Genomic_DNA"/>
</dbReference>
<name>A0A934Q2E1_9BURK</name>
<accession>A0A934Q2E1</accession>